<accession>A0A0A8XTA9</accession>
<dbReference type="EMBL" id="GBRH01282933">
    <property type="protein sequence ID" value="JAD14962.1"/>
    <property type="molecule type" value="Transcribed_RNA"/>
</dbReference>
<organism evidence="1">
    <name type="scientific">Arundo donax</name>
    <name type="common">Giant reed</name>
    <name type="synonym">Donax arundinaceus</name>
    <dbReference type="NCBI Taxonomy" id="35708"/>
    <lineage>
        <taxon>Eukaryota</taxon>
        <taxon>Viridiplantae</taxon>
        <taxon>Streptophyta</taxon>
        <taxon>Embryophyta</taxon>
        <taxon>Tracheophyta</taxon>
        <taxon>Spermatophyta</taxon>
        <taxon>Magnoliopsida</taxon>
        <taxon>Liliopsida</taxon>
        <taxon>Poales</taxon>
        <taxon>Poaceae</taxon>
        <taxon>PACMAD clade</taxon>
        <taxon>Arundinoideae</taxon>
        <taxon>Arundineae</taxon>
        <taxon>Arundo</taxon>
    </lineage>
</organism>
<reference evidence="1" key="2">
    <citation type="journal article" date="2015" name="Data Brief">
        <title>Shoot transcriptome of the giant reed, Arundo donax.</title>
        <authorList>
            <person name="Barrero R.A."/>
            <person name="Guerrero F.D."/>
            <person name="Moolhuijzen P."/>
            <person name="Goolsby J.A."/>
            <person name="Tidwell J."/>
            <person name="Bellgard S.E."/>
            <person name="Bellgard M.I."/>
        </authorList>
    </citation>
    <scope>NUCLEOTIDE SEQUENCE</scope>
    <source>
        <tissue evidence="1">Shoot tissue taken approximately 20 cm above the soil surface</tissue>
    </source>
</reference>
<protein>
    <submittedName>
        <fullName evidence="1">Uncharacterized protein</fullName>
    </submittedName>
</protein>
<name>A0A0A8XTA9_ARUDO</name>
<reference evidence="1" key="1">
    <citation type="submission" date="2014-09" db="EMBL/GenBank/DDBJ databases">
        <authorList>
            <person name="Magalhaes I.L.F."/>
            <person name="Oliveira U."/>
            <person name="Santos F.R."/>
            <person name="Vidigal T.H.D.A."/>
            <person name="Brescovit A.D."/>
            <person name="Santos A.J."/>
        </authorList>
    </citation>
    <scope>NUCLEOTIDE SEQUENCE</scope>
    <source>
        <tissue evidence="1">Shoot tissue taken approximately 20 cm above the soil surface</tissue>
    </source>
</reference>
<dbReference type="AlphaFoldDB" id="A0A0A8XTA9"/>
<proteinExistence type="predicted"/>
<evidence type="ECO:0000313" key="1">
    <source>
        <dbReference type="EMBL" id="JAD14962.1"/>
    </source>
</evidence>
<sequence length="39" mass="4577">MNQQLCLMGLSPTMRTNIISLKHLTFHYSKQTQPDLMQQ</sequence>